<dbReference type="OrthoDB" id="425014at2759"/>
<feature type="region of interest" description="Disordered" evidence="1">
    <location>
        <begin position="274"/>
        <end position="309"/>
    </location>
</feature>
<dbReference type="AlphaFoldDB" id="A0A183SAB4"/>
<keyword evidence="4" id="KW-1185">Reference proteome</keyword>
<dbReference type="STRING" id="70667.A0A183SAB4"/>
<protein>
    <submittedName>
        <fullName evidence="5">Reverse transcriptase domain-containing protein</fullName>
    </submittedName>
</protein>
<sequence>MRTHINTTFVDLTKAFVTVIRDGLWKVMQKFGCPERFTRMVRHDGMTAQKIDNMTVSKAFVVINGVKHACVLAPTLFILTFSAMLMDAYRDEQPGIHIAYRIDGNLLNSRHMQAKTRTSTGTVQDFLFVDDCALNTVTEEDMQRSIDLFATGFADFGFTIRTAKTVVMHQPPPNAEYNAPRINVNGAQLKNGKTFAYLGSKLSCNTRIDDEVAHRISKASQAFGRLQASVWNHHGFHLNTKLKMYKAVVLTTLLYGAETWTVYSNQARKLNHSHLSPDEISNEAIDQVRPATNPGERSHTPKTHRKPPAAFSHSVELGFHTDQTPRFTLVVTAAQAGDCFSHNFSSSID</sequence>
<proteinExistence type="predicted"/>
<dbReference type="PROSITE" id="PS50878">
    <property type="entry name" value="RT_POL"/>
    <property type="match status" value="1"/>
</dbReference>
<dbReference type="InterPro" id="IPR000477">
    <property type="entry name" value="RT_dom"/>
</dbReference>
<evidence type="ECO:0000256" key="1">
    <source>
        <dbReference type="SAM" id="MobiDB-lite"/>
    </source>
</evidence>
<evidence type="ECO:0000259" key="2">
    <source>
        <dbReference type="PROSITE" id="PS50878"/>
    </source>
</evidence>
<organism evidence="5">
    <name type="scientific">Schistocephalus solidus</name>
    <name type="common">Tapeworm</name>
    <dbReference type="NCBI Taxonomy" id="70667"/>
    <lineage>
        <taxon>Eukaryota</taxon>
        <taxon>Metazoa</taxon>
        <taxon>Spiralia</taxon>
        <taxon>Lophotrochozoa</taxon>
        <taxon>Platyhelminthes</taxon>
        <taxon>Cestoda</taxon>
        <taxon>Eucestoda</taxon>
        <taxon>Diphyllobothriidea</taxon>
        <taxon>Diphyllobothriidae</taxon>
        <taxon>Schistocephalus</taxon>
    </lineage>
</organism>
<dbReference type="PANTHER" id="PTHR47027:SF26">
    <property type="entry name" value="REVERSE TRANSCRIPTASE DOMAIN-CONTAINING PROTEIN"/>
    <property type="match status" value="1"/>
</dbReference>
<evidence type="ECO:0000313" key="4">
    <source>
        <dbReference type="Proteomes" id="UP000275846"/>
    </source>
</evidence>
<dbReference type="WBParaSite" id="SSLN_0000121101-mRNA-1">
    <property type="protein sequence ID" value="SSLN_0000121101-mRNA-1"/>
    <property type="gene ID" value="SSLN_0000121101"/>
</dbReference>
<gene>
    <name evidence="3" type="ORF">SSLN_LOCUS1162</name>
</gene>
<reference evidence="5" key="1">
    <citation type="submission" date="2016-06" db="UniProtKB">
        <authorList>
            <consortium name="WormBaseParasite"/>
        </authorList>
    </citation>
    <scope>IDENTIFICATION</scope>
</reference>
<evidence type="ECO:0000313" key="3">
    <source>
        <dbReference type="EMBL" id="VDL87068.1"/>
    </source>
</evidence>
<dbReference type="Pfam" id="PF00078">
    <property type="entry name" value="RVT_1"/>
    <property type="match status" value="1"/>
</dbReference>
<dbReference type="PANTHER" id="PTHR47027">
    <property type="entry name" value="REVERSE TRANSCRIPTASE DOMAIN-CONTAINING PROTEIN"/>
    <property type="match status" value="1"/>
</dbReference>
<dbReference type="Proteomes" id="UP000275846">
    <property type="component" value="Unassembled WGS sequence"/>
</dbReference>
<feature type="domain" description="Reverse transcriptase" evidence="2">
    <location>
        <begin position="1"/>
        <end position="202"/>
    </location>
</feature>
<reference evidence="3 4" key="2">
    <citation type="submission" date="2018-11" db="EMBL/GenBank/DDBJ databases">
        <authorList>
            <consortium name="Pathogen Informatics"/>
        </authorList>
    </citation>
    <scope>NUCLEOTIDE SEQUENCE [LARGE SCALE GENOMIC DNA]</scope>
    <source>
        <strain evidence="3 4">NST_G2</strain>
    </source>
</reference>
<accession>A0A183SAB4</accession>
<name>A0A183SAB4_SCHSO</name>
<evidence type="ECO:0000313" key="5">
    <source>
        <dbReference type="WBParaSite" id="SSLN_0000121101-mRNA-1"/>
    </source>
</evidence>
<dbReference type="EMBL" id="UYSU01001726">
    <property type="protein sequence ID" value="VDL87068.1"/>
    <property type="molecule type" value="Genomic_DNA"/>
</dbReference>